<evidence type="ECO:0000256" key="6">
    <source>
        <dbReference type="ARBA" id="ARBA00023069"/>
    </source>
</evidence>
<evidence type="ECO:0000256" key="3">
    <source>
        <dbReference type="ARBA" id="ARBA00022490"/>
    </source>
</evidence>
<evidence type="ECO:0000256" key="5">
    <source>
        <dbReference type="ARBA" id="ARBA00022737"/>
    </source>
</evidence>
<dbReference type="RefSeq" id="XP_030633492.1">
    <property type="nucleotide sequence ID" value="XM_030777632.1"/>
</dbReference>
<gene>
    <name evidence="17" type="primary">ift80</name>
</gene>
<dbReference type="InterPro" id="IPR056157">
    <property type="entry name" value="TPR_IFT80_172_dom"/>
</dbReference>
<evidence type="ECO:0000256" key="2">
    <source>
        <dbReference type="ARBA" id="ARBA00004430"/>
    </source>
</evidence>
<dbReference type="PANTHER" id="PTHR24098">
    <property type="entry name" value="OUTER SEGMENT 5"/>
    <property type="match status" value="1"/>
</dbReference>
<dbReference type="InterPro" id="IPR015943">
    <property type="entry name" value="WD40/YVTN_repeat-like_dom_sf"/>
</dbReference>
<dbReference type="FunFam" id="2.130.10.10:FF:000298">
    <property type="entry name" value="Intraflagellar transport 80 homolog (Chlamydomonas)"/>
    <property type="match status" value="1"/>
</dbReference>
<sequence>MRLKTSLFKETKHRELVSCVGWTTADELYSCSEDHQIIKWNLLSNEATVVVKLQDDIYPIDLHWFPKTTGGKKQALAESFVLTSTDGKFHLATKTGRLEKSVEAHRGAVLAGRWNYDGTALITAGEDGQIKIWSKSGMLRSTLAQQGSPVYSVAWAPDSDRILYTSGRQLIIKPLQPSSKVLQWKAHDGIILKVDWNSVNDLILSGGEDCKYKVWDSYGRLLYSSSSHDYPITSVAWSPDGELFAVGSFNTLRLCDKTGWSYALEKPNTGSVFSLAWSADGTQLAGACGNGQVIFAHIVEQRWEWRNFEITLTKRRTMQVRNVLNDAVDVLEFRDRVIKASLAYSHLVVATSLQCYVYSVKNWNTPLIFELKEGTVSLILQAERHFLLVDGGGIYVFSYEGRLVSSPKFPGMRTDILNSQTVALSSDTLAVRDKTDEKVIYLFDAQTGKAIGDGKPLTHKMEVMEIALDQCGPSNDRKIALIDKNRDLYLTSVRCLGREHGLNKIGTMVHTMAWNDSANILCGIQDSQFTVWYYPGAVFVDKDLLPKTLFNKDGSEFSHTPQILNYVGTQVTVRKADGSLVYSAVSPYPALLHDYASSARWEDAVRLCRFAKDQTLWACLAGMAMASRELTTAEVAYAAIGEVDKVQYINSIKEQPSKESSVAHILLFSGHVQEAEATLLQAGLIYQAIQVHINLYNWDRALELAVKHKTHVDTVLAYRQKFLQDFGKKETNKRFLQYAEGVEVDWEKIQAKIEMELTKEREGAATQSVRSSVRR</sequence>
<evidence type="ECO:0000256" key="4">
    <source>
        <dbReference type="ARBA" id="ARBA00022574"/>
    </source>
</evidence>
<dbReference type="SUPFAM" id="SSF50978">
    <property type="entry name" value="WD40 repeat-like"/>
    <property type="match status" value="2"/>
</dbReference>
<evidence type="ECO:0000313" key="17">
    <source>
        <dbReference type="RefSeq" id="XP_030633492.1"/>
    </source>
</evidence>
<keyword evidence="7" id="KW-0206">Cytoskeleton</keyword>
<dbReference type="GO" id="GO:0005930">
    <property type="term" value="C:axoneme"/>
    <property type="evidence" value="ECO:0007669"/>
    <property type="project" value="UniProtKB-SubCell"/>
</dbReference>
<feature type="repeat" description="WD" evidence="13">
    <location>
        <begin position="102"/>
        <end position="134"/>
    </location>
</feature>
<dbReference type="AlphaFoldDB" id="A0A6J2VN81"/>
<evidence type="ECO:0000256" key="13">
    <source>
        <dbReference type="PROSITE-ProRule" id="PRU00221"/>
    </source>
</evidence>
<dbReference type="InterPro" id="IPR036322">
    <property type="entry name" value="WD40_repeat_dom_sf"/>
</dbReference>
<dbReference type="CTD" id="57560"/>
<protein>
    <recommendedName>
        <fullName evidence="11">Intraflagellar transport protein 80 homolog</fullName>
    </recommendedName>
    <alternativeName>
        <fullName evidence="12">WD repeat-containing protein 56</fullName>
    </alternativeName>
</protein>
<dbReference type="GO" id="GO:0030992">
    <property type="term" value="C:intraciliary transport particle B"/>
    <property type="evidence" value="ECO:0007669"/>
    <property type="project" value="UniProtKB-ARBA"/>
</dbReference>
<accession>A0A6J2VN81</accession>
<dbReference type="Pfam" id="PF23387">
    <property type="entry name" value="TPR_IFT80_172"/>
    <property type="match status" value="1"/>
</dbReference>
<evidence type="ECO:0000256" key="12">
    <source>
        <dbReference type="ARBA" id="ARBA00075771"/>
    </source>
</evidence>
<dbReference type="InterPro" id="IPR001680">
    <property type="entry name" value="WD40_rpt"/>
</dbReference>
<evidence type="ECO:0000259" key="15">
    <source>
        <dbReference type="Pfam" id="PF23387"/>
    </source>
</evidence>
<dbReference type="Proteomes" id="UP000504632">
    <property type="component" value="Chromosome 6"/>
</dbReference>
<proteinExistence type="predicted"/>
<dbReference type="GeneID" id="115814698"/>
<dbReference type="FunFam" id="2.130.10.10:FF:000458">
    <property type="entry name" value="Intraflagellar transport 80 homolog (Chlamydomonas)"/>
    <property type="match status" value="1"/>
</dbReference>
<dbReference type="Gene3D" id="2.130.10.10">
    <property type="entry name" value="YVTN repeat-like/Quinoprotein amine dehydrogenase"/>
    <property type="match status" value="2"/>
</dbReference>
<comment type="subunit">
    <text evidence="10">Component of the IFT complex B, at least composed of IFT20, IFT22, IFT25, IFT27, IFT46, IFT52, TRAF3IP1/IFT54, IFT57, IFT74, IFT80, IFT81, and IFT88. Interacts with IFT88. Interacts with IFT57 and IFT70B.</text>
</comment>
<dbReference type="InParanoid" id="A0A6J2VN81"/>
<dbReference type="PROSITE" id="PS50294">
    <property type="entry name" value="WD_REPEATS_REGION"/>
    <property type="match status" value="2"/>
</dbReference>
<dbReference type="Pfam" id="PF23335">
    <property type="entry name" value="Beta-prop_IFT80_2nd"/>
    <property type="match status" value="1"/>
</dbReference>
<evidence type="ECO:0000313" key="16">
    <source>
        <dbReference type="Proteomes" id="UP000504632"/>
    </source>
</evidence>
<evidence type="ECO:0000259" key="14">
    <source>
        <dbReference type="Pfam" id="PF23335"/>
    </source>
</evidence>
<dbReference type="PANTHER" id="PTHR24098:SF11">
    <property type="entry name" value="INTRAFLAGELLAR TRANSPORT PROTEIN 80 HOMOLOG"/>
    <property type="match status" value="1"/>
</dbReference>
<dbReference type="Gene3D" id="1.25.40.470">
    <property type="match status" value="1"/>
</dbReference>
<comment type="function">
    <text evidence="9">Component of the intraflagellar transport (IFT) complex B, which is essential for the development and maintenance of motile and sensory cilia.</text>
</comment>
<dbReference type="FunFam" id="1.25.40.470:FF:000007">
    <property type="entry name" value="Intraflagellar transport 80 homolog (Chlamydomonas)"/>
    <property type="match status" value="1"/>
</dbReference>
<dbReference type="Pfam" id="PF00400">
    <property type="entry name" value="WD40"/>
    <property type="match status" value="3"/>
</dbReference>
<keyword evidence="6" id="KW-0969">Cilium</keyword>
<dbReference type="GO" id="GO:0005813">
    <property type="term" value="C:centrosome"/>
    <property type="evidence" value="ECO:0007669"/>
    <property type="project" value="TreeGrafter"/>
</dbReference>
<dbReference type="OrthoDB" id="408728at2759"/>
<evidence type="ECO:0000256" key="11">
    <source>
        <dbReference type="ARBA" id="ARBA00068753"/>
    </source>
</evidence>
<keyword evidence="5" id="KW-0677">Repeat</keyword>
<feature type="domain" description="IFT80 second beta-propeller" evidence="14">
    <location>
        <begin position="300"/>
        <end position="588"/>
    </location>
</feature>
<feature type="repeat" description="WD" evidence="13">
    <location>
        <begin position="184"/>
        <end position="216"/>
    </location>
</feature>
<dbReference type="PROSITE" id="PS50082">
    <property type="entry name" value="WD_REPEATS_2"/>
    <property type="match status" value="2"/>
</dbReference>
<evidence type="ECO:0000256" key="1">
    <source>
        <dbReference type="ARBA" id="ARBA00004120"/>
    </source>
</evidence>
<evidence type="ECO:0000256" key="9">
    <source>
        <dbReference type="ARBA" id="ARBA00057476"/>
    </source>
</evidence>
<dbReference type="SMART" id="SM00320">
    <property type="entry name" value="WD40"/>
    <property type="match status" value="6"/>
</dbReference>
<keyword evidence="4 13" id="KW-0853">WD repeat</keyword>
<keyword evidence="3" id="KW-0963">Cytoplasm</keyword>
<reference evidence="17" key="1">
    <citation type="submission" date="2025-08" db="UniProtKB">
        <authorList>
            <consortium name="RefSeq"/>
        </authorList>
    </citation>
    <scope>IDENTIFICATION</scope>
</reference>
<dbReference type="GO" id="GO:0060271">
    <property type="term" value="P:cilium assembly"/>
    <property type="evidence" value="ECO:0007669"/>
    <property type="project" value="TreeGrafter"/>
</dbReference>
<evidence type="ECO:0000256" key="8">
    <source>
        <dbReference type="ARBA" id="ARBA00023273"/>
    </source>
</evidence>
<name>A0A6J2VN81_CHACN</name>
<comment type="subcellular location">
    <subcellularLocation>
        <location evidence="2">Cytoplasm</location>
        <location evidence="2">Cytoskeleton</location>
        <location evidence="2">Cilium axoneme</location>
    </subcellularLocation>
    <subcellularLocation>
        <location evidence="1">Cytoplasm</location>
        <location evidence="1">Cytoskeleton</location>
        <location evidence="1">Cilium basal body</location>
    </subcellularLocation>
</comment>
<feature type="domain" description="IFT80/172/WDR35 TPR" evidence="15">
    <location>
        <begin position="616"/>
        <end position="762"/>
    </location>
</feature>
<evidence type="ECO:0000256" key="7">
    <source>
        <dbReference type="ARBA" id="ARBA00023212"/>
    </source>
</evidence>
<dbReference type="InterPro" id="IPR056456">
    <property type="entry name" value="Beta-prop_IFT80_2nd"/>
</dbReference>
<evidence type="ECO:0000256" key="10">
    <source>
        <dbReference type="ARBA" id="ARBA00066126"/>
    </source>
</evidence>
<keyword evidence="16" id="KW-1185">Reference proteome</keyword>
<keyword evidence="8" id="KW-0966">Cell projection</keyword>
<organism evidence="16 17">
    <name type="scientific">Chanos chanos</name>
    <name type="common">Milkfish</name>
    <name type="synonym">Mugil chanos</name>
    <dbReference type="NCBI Taxonomy" id="29144"/>
    <lineage>
        <taxon>Eukaryota</taxon>
        <taxon>Metazoa</taxon>
        <taxon>Chordata</taxon>
        <taxon>Craniata</taxon>
        <taxon>Vertebrata</taxon>
        <taxon>Euteleostomi</taxon>
        <taxon>Actinopterygii</taxon>
        <taxon>Neopterygii</taxon>
        <taxon>Teleostei</taxon>
        <taxon>Ostariophysi</taxon>
        <taxon>Gonorynchiformes</taxon>
        <taxon>Chanidae</taxon>
        <taxon>Chanos</taxon>
    </lineage>
</organism>